<evidence type="ECO:0000259" key="2">
    <source>
        <dbReference type="Pfam" id="PF13180"/>
    </source>
</evidence>
<dbReference type="InterPro" id="IPR020568">
    <property type="entry name" value="Ribosomal_Su5_D2-typ_SF"/>
</dbReference>
<dbReference type="SUPFAM" id="SSF54211">
    <property type="entry name" value="Ribosomal protein S5 domain 2-like"/>
    <property type="match status" value="1"/>
</dbReference>
<dbReference type="InterPro" id="IPR027065">
    <property type="entry name" value="Lon_Prtase"/>
</dbReference>
<dbReference type="InterPro" id="IPR036034">
    <property type="entry name" value="PDZ_sf"/>
</dbReference>
<name>G8PCY0_PEDCP</name>
<gene>
    <name evidence="3" type="ordered locus">PECL_842</name>
</gene>
<accession>G8PCY0</accession>
<dbReference type="InterPro" id="IPR014721">
    <property type="entry name" value="Ribsml_uS5_D2-typ_fold_subgr"/>
</dbReference>
<dbReference type="EMBL" id="CP003137">
    <property type="protein sequence ID" value="AEV95115.1"/>
    <property type="molecule type" value="Genomic_DNA"/>
</dbReference>
<dbReference type="KEGG" id="pce:PECL_842"/>
<protein>
    <submittedName>
        <fullName evidence="3">PDZ domain family protein</fullName>
    </submittedName>
</protein>
<keyword evidence="4" id="KW-1185">Reference proteome</keyword>
<evidence type="ECO:0000313" key="4">
    <source>
        <dbReference type="Proteomes" id="UP000005444"/>
    </source>
</evidence>
<dbReference type="PANTHER" id="PTHR10046">
    <property type="entry name" value="ATP DEPENDENT LON PROTEASE FAMILY MEMBER"/>
    <property type="match status" value="1"/>
</dbReference>
<dbReference type="HOGENOM" id="CLU_042037_2_0_9"/>
<dbReference type="InterPro" id="IPR001478">
    <property type="entry name" value="PDZ"/>
</dbReference>
<dbReference type="Pfam" id="PF13180">
    <property type="entry name" value="PDZ_2"/>
    <property type="match status" value="1"/>
</dbReference>
<evidence type="ECO:0000259" key="1">
    <source>
        <dbReference type="Pfam" id="PF05362"/>
    </source>
</evidence>
<dbReference type="Gene3D" id="2.30.42.10">
    <property type="match status" value="1"/>
</dbReference>
<feature type="domain" description="Lon proteolytic" evidence="1">
    <location>
        <begin position="205"/>
        <end position="284"/>
    </location>
</feature>
<feature type="domain" description="PDZ" evidence="2">
    <location>
        <begin position="101"/>
        <end position="166"/>
    </location>
</feature>
<dbReference type="Proteomes" id="UP000005444">
    <property type="component" value="Chromosome"/>
</dbReference>
<evidence type="ECO:0000313" key="3">
    <source>
        <dbReference type="EMBL" id="AEV95115.1"/>
    </source>
</evidence>
<reference evidence="3 4" key="1">
    <citation type="journal article" date="2012" name="J. Bacteriol.">
        <title>Complete Genome Sequence of the Beer Spoilage Organism Pediococcus claussenii ATCC BAA-344T.</title>
        <authorList>
            <person name="Pittet V."/>
            <person name="Abegunde T."/>
            <person name="Marfleet T."/>
            <person name="Haakensen M."/>
            <person name="Morrow K."/>
            <person name="Jayaprakash T."/>
            <person name="Schroeder K."/>
            <person name="Trost B."/>
            <person name="Byrns S."/>
            <person name="Bergsveinson J."/>
            <person name="Kusalik A."/>
            <person name="Ziola B."/>
        </authorList>
    </citation>
    <scope>NUCLEOTIDE SEQUENCE [LARGE SCALE GENOMIC DNA]</scope>
    <source>
        <strain evidence="3 4">ATCC BAA-344</strain>
    </source>
</reference>
<dbReference type="AlphaFoldDB" id="G8PCY0"/>
<dbReference type="Pfam" id="PF05362">
    <property type="entry name" value="Lon_C"/>
    <property type="match status" value="1"/>
</dbReference>
<dbReference type="GO" id="GO:0004252">
    <property type="term" value="F:serine-type endopeptidase activity"/>
    <property type="evidence" value="ECO:0007669"/>
    <property type="project" value="InterPro"/>
</dbReference>
<dbReference type="GO" id="GO:0005524">
    <property type="term" value="F:ATP binding"/>
    <property type="evidence" value="ECO:0007669"/>
    <property type="project" value="InterPro"/>
</dbReference>
<dbReference type="PATRIC" id="fig|701521.8.peg.794"/>
<dbReference type="GO" id="GO:0006508">
    <property type="term" value="P:proteolysis"/>
    <property type="evidence" value="ECO:0007669"/>
    <property type="project" value="InterPro"/>
</dbReference>
<dbReference type="MEROPS" id="S16.012"/>
<dbReference type="STRING" id="701521.PECL_842"/>
<dbReference type="Gene3D" id="3.30.230.10">
    <property type="match status" value="1"/>
</dbReference>
<dbReference type="SUPFAM" id="SSF50156">
    <property type="entry name" value="PDZ domain-like"/>
    <property type="match status" value="1"/>
</dbReference>
<dbReference type="NCBIfam" id="NF041438">
    <property type="entry name" value="SepM_fam_S16"/>
    <property type="match status" value="1"/>
</dbReference>
<organism evidence="3 4">
    <name type="scientific">Pediococcus claussenii (strain ATCC BAA-344 / DSM 14800 / JCM 18046 / KCTC 3811 / LMG 21948 / P06)</name>
    <dbReference type="NCBI Taxonomy" id="701521"/>
    <lineage>
        <taxon>Bacteria</taxon>
        <taxon>Bacillati</taxon>
        <taxon>Bacillota</taxon>
        <taxon>Bacilli</taxon>
        <taxon>Lactobacillales</taxon>
        <taxon>Lactobacillaceae</taxon>
        <taxon>Pediococcus</taxon>
    </lineage>
</organism>
<proteinExistence type="predicted"/>
<dbReference type="GO" id="GO:0030163">
    <property type="term" value="P:protein catabolic process"/>
    <property type="evidence" value="ECO:0007669"/>
    <property type="project" value="InterPro"/>
</dbReference>
<dbReference type="eggNOG" id="COG3480">
    <property type="taxonomic scope" value="Bacteria"/>
</dbReference>
<dbReference type="InterPro" id="IPR008269">
    <property type="entry name" value="Lon_proteolytic"/>
</dbReference>
<dbReference type="GO" id="GO:0004176">
    <property type="term" value="F:ATP-dependent peptidase activity"/>
    <property type="evidence" value="ECO:0007669"/>
    <property type="project" value="InterPro"/>
</dbReference>
<sequence length="318" mass="35112">MNNYVEGPGSADRLAKYITVSGGTVRQKNSFYMTSVSVAKGTPLINLFAMLNSHYEMVSNDSIVGNQTNQEYEKVQDVYMSSAENAAKIVAYKAANKKIHVKNNGIYVLDVMNKSTFYQRLKPGDVLQRVNKEKINNSSDALTYMKNTKLNQPLTLTVQRGKKHFKLTGKSVHLQAGRNGIGISLVDAQKVSTIPNSRINAHGVGGPSAGLMYALQMYSELVSNFKIKENIAGTGTIDDKGNVGEIGGIDKKIITANQKGIKIFLTPYVKGTKDVKKVEPEHLTNYELAEKTVKKYHLNIKIIPITSFNDAIKYLKES</sequence>